<dbReference type="Gene3D" id="1.10.10.10">
    <property type="entry name" value="Winged helix-like DNA-binding domain superfamily/Winged helix DNA-binding domain"/>
    <property type="match status" value="1"/>
</dbReference>
<evidence type="ECO:0000313" key="6">
    <source>
        <dbReference type="Proteomes" id="UP001317779"/>
    </source>
</evidence>
<evidence type="ECO:0000256" key="1">
    <source>
        <dbReference type="ARBA" id="ARBA00023015"/>
    </source>
</evidence>
<name>A0ABM8E290_9MICO</name>
<dbReference type="InterPro" id="IPR036388">
    <property type="entry name" value="WH-like_DNA-bd_sf"/>
</dbReference>
<dbReference type="SMART" id="SM00347">
    <property type="entry name" value="HTH_MARR"/>
    <property type="match status" value="1"/>
</dbReference>
<dbReference type="InterPro" id="IPR023187">
    <property type="entry name" value="Tscrpt_reg_MarR-type_CS"/>
</dbReference>
<dbReference type="PANTHER" id="PTHR33164:SF101">
    <property type="entry name" value="TRANSCRIPTIONAL REPRESSOR MPRA"/>
    <property type="match status" value="1"/>
</dbReference>
<accession>A0ABM8E290</accession>
<evidence type="ECO:0000256" key="3">
    <source>
        <dbReference type="ARBA" id="ARBA00023163"/>
    </source>
</evidence>
<protein>
    <submittedName>
        <fullName evidence="5">Transcriptional regulator, MarR family protein</fullName>
    </submittedName>
</protein>
<evidence type="ECO:0000256" key="2">
    <source>
        <dbReference type="ARBA" id="ARBA00023125"/>
    </source>
</evidence>
<keyword evidence="1" id="KW-0805">Transcription regulation</keyword>
<dbReference type="Pfam" id="PF01047">
    <property type="entry name" value="MarR"/>
    <property type="match status" value="1"/>
</dbReference>
<dbReference type="RefSeq" id="WP_263797310.1">
    <property type="nucleotide sequence ID" value="NZ_AP027141.1"/>
</dbReference>
<dbReference type="PROSITE" id="PS50995">
    <property type="entry name" value="HTH_MARR_2"/>
    <property type="match status" value="1"/>
</dbReference>
<evidence type="ECO:0000313" key="5">
    <source>
        <dbReference type="EMBL" id="BDV32077.1"/>
    </source>
</evidence>
<dbReference type="SUPFAM" id="SSF46785">
    <property type="entry name" value="Winged helix' DNA-binding domain"/>
    <property type="match status" value="1"/>
</dbReference>
<evidence type="ECO:0000259" key="4">
    <source>
        <dbReference type="PROSITE" id="PS50995"/>
    </source>
</evidence>
<keyword evidence="6" id="KW-1185">Reference proteome</keyword>
<dbReference type="EMBL" id="AP027141">
    <property type="protein sequence ID" value="BDV32077.1"/>
    <property type="molecule type" value="Genomic_DNA"/>
</dbReference>
<dbReference type="PROSITE" id="PS01117">
    <property type="entry name" value="HTH_MARR_1"/>
    <property type="match status" value="1"/>
</dbReference>
<dbReference type="InterPro" id="IPR000835">
    <property type="entry name" value="HTH_MarR-typ"/>
</dbReference>
<keyword evidence="3" id="KW-0804">Transcription</keyword>
<dbReference type="InterPro" id="IPR036390">
    <property type="entry name" value="WH_DNA-bd_sf"/>
</dbReference>
<organism evidence="5 6">
    <name type="scientific">Microbacterium terricola</name>
    <dbReference type="NCBI Taxonomy" id="344163"/>
    <lineage>
        <taxon>Bacteria</taxon>
        <taxon>Bacillati</taxon>
        <taxon>Actinomycetota</taxon>
        <taxon>Actinomycetes</taxon>
        <taxon>Micrococcales</taxon>
        <taxon>Microbacteriaceae</taxon>
        <taxon>Microbacterium</taxon>
    </lineage>
</organism>
<dbReference type="Proteomes" id="UP001317779">
    <property type="component" value="Chromosome"/>
</dbReference>
<feature type="domain" description="HTH marR-type" evidence="4">
    <location>
        <begin position="27"/>
        <end position="163"/>
    </location>
</feature>
<sequence>MAKPRPLPGDPIAEASRQWSAHGWADAAPGMAAVTSVFRVQQLMLARIDRALKPFGLTFARFELLRLLAFTRAGRMPLASAITRLQVHPTSVTNTVDRLVRAELVAREPHPNDGRAAMLVLTPAGRALVERATHALNTDVFADIGLSGGDTAELTELLTRARESAGDAVAPPMHSGAAGA</sequence>
<keyword evidence="2" id="KW-0238">DNA-binding</keyword>
<proteinExistence type="predicted"/>
<gene>
    <name evidence="5" type="ORF">Microterr_27370</name>
</gene>
<dbReference type="PANTHER" id="PTHR33164">
    <property type="entry name" value="TRANSCRIPTIONAL REGULATOR, MARR FAMILY"/>
    <property type="match status" value="1"/>
</dbReference>
<reference evidence="5 6" key="1">
    <citation type="submission" date="2022-12" db="EMBL/GenBank/DDBJ databases">
        <title>Microbacterium terricola strain KV-448 chromosome, complete genome.</title>
        <authorList>
            <person name="Oshima T."/>
            <person name="Moriya T."/>
            <person name="Bessho Y."/>
        </authorList>
    </citation>
    <scope>NUCLEOTIDE SEQUENCE [LARGE SCALE GENOMIC DNA]</scope>
    <source>
        <strain evidence="5 6">KV-448</strain>
    </source>
</reference>
<dbReference type="InterPro" id="IPR039422">
    <property type="entry name" value="MarR/SlyA-like"/>
</dbReference>